<keyword evidence="9" id="KW-0067">ATP-binding</keyword>
<dbReference type="Gene3D" id="3.90.870.10">
    <property type="entry name" value="DHBP synthase"/>
    <property type="match status" value="1"/>
</dbReference>
<dbReference type="NCBIfam" id="TIGR00057">
    <property type="entry name" value="L-threonylcarbamoyladenylate synthase"/>
    <property type="match status" value="1"/>
</dbReference>
<evidence type="ECO:0000256" key="7">
    <source>
        <dbReference type="ARBA" id="ARBA00022695"/>
    </source>
</evidence>
<evidence type="ECO:0000256" key="8">
    <source>
        <dbReference type="ARBA" id="ARBA00022741"/>
    </source>
</evidence>
<dbReference type="eggNOG" id="COG0009">
    <property type="taxonomic scope" value="Bacteria"/>
</dbReference>
<dbReference type="GO" id="GO:0061710">
    <property type="term" value="F:L-threonylcarbamoyladenylate synthase"/>
    <property type="evidence" value="ECO:0007669"/>
    <property type="project" value="UniProtKB-EC"/>
</dbReference>
<keyword evidence="5" id="KW-0808">Transferase</keyword>
<evidence type="ECO:0000313" key="13">
    <source>
        <dbReference type="EMBL" id="ACV23170.1"/>
    </source>
</evidence>
<comment type="similarity">
    <text evidence="2">Belongs to the SUA5 family.</text>
</comment>
<comment type="catalytic activity">
    <reaction evidence="11">
        <text>L-threonine + hydrogencarbonate + ATP = L-threonylcarbamoyladenylate + diphosphate + H2O</text>
        <dbReference type="Rhea" id="RHEA:36407"/>
        <dbReference type="ChEBI" id="CHEBI:15377"/>
        <dbReference type="ChEBI" id="CHEBI:17544"/>
        <dbReference type="ChEBI" id="CHEBI:30616"/>
        <dbReference type="ChEBI" id="CHEBI:33019"/>
        <dbReference type="ChEBI" id="CHEBI:57926"/>
        <dbReference type="ChEBI" id="CHEBI:73682"/>
        <dbReference type="EC" id="2.7.7.87"/>
    </reaction>
</comment>
<sequence>MAEALETSSFDDALAALNVGRPIIFPTDTVYGIGLAVGLAQTPQAIYDIKERDAGKAIPWLVGQHSSLLLYGQDVPEFAQTMARVFWPGPLTLIVRAASTVPKAFCGPDGTIALRMPDDDTALELIRRCGFPLATSSANLQGHKPPRRFSEIDPAVLSRVSAALGDNVPRSGVSSTVADCTGDHPEIIRVGAITAADFAALL</sequence>
<dbReference type="EC" id="2.7.7.87" evidence="3"/>
<keyword evidence="4" id="KW-0963">Cytoplasm</keyword>
<dbReference type="PANTHER" id="PTHR17490">
    <property type="entry name" value="SUA5"/>
    <property type="match status" value="1"/>
</dbReference>
<evidence type="ECO:0000256" key="10">
    <source>
        <dbReference type="ARBA" id="ARBA00029774"/>
    </source>
</evidence>
<keyword evidence="7" id="KW-0548">Nucleotidyltransferase</keyword>
<evidence type="ECO:0000256" key="11">
    <source>
        <dbReference type="ARBA" id="ARBA00048366"/>
    </source>
</evidence>
<dbReference type="InterPro" id="IPR050156">
    <property type="entry name" value="TC-AMP_synthase_SUA5"/>
</dbReference>
<dbReference type="AlphaFoldDB" id="C7N8D5"/>
<evidence type="ECO:0000313" key="14">
    <source>
        <dbReference type="Proteomes" id="UP000002026"/>
    </source>
</evidence>
<dbReference type="PANTHER" id="PTHR17490:SF16">
    <property type="entry name" value="THREONYLCARBAMOYL-AMP SYNTHASE"/>
    <property type="match status" value="1"/>
</dbReference>
<comment type="subcellular location">
    <subcellularLocation>
        <location evidence="1">Cytoplasm</location>
    </subcellularLocation>
</comment>
<dbReference type="KEGG" id="shi:Shel_21600"/>
<keyword evidence="14" id="KW-1185">Reference proteome</keyword>
<dbReference type="HOGENOM" id="CLU_031397_3_1_11"/>
<dbReference type="InterPro" id="IPR006070">
    <property type="entry name" value="Sua5-like_dom"/>
</dbReference>
<dbReference type="Pfam" id="PF01300">
    <property type="entry name" value="Sua5_yciO_yrdC"/>
    <property type="match status" value="1"/>
</dbReference>
<dbReference type="SUPFAM" id="SSF55821">
    <property type="entry name" value="YrdC/RibB"/>
    <property type="match status" value="1"/>
</dbReference>
<dbReference type="PROSITE" id="PS51163">
    <property type="entry name" value="YRDC"/>
    <property type="match status" value="1"/>
</dbReference>
<dbReference type="InterPro" id="IPR017945">
    <property type="entry name" value="DHBP_synth_RibB-like_a/b_dom"/>
</dbReference>
<dbReference type="EMBL" id="CP001684">
    <property type="protein sequence ID" value="ACV23170.1"/>
    <property type="molecule type" value="Genomic_DNA"/>
</dbReference>
<proteinExistence type="inferred from homology"/>
<organism evidence="13 14">
    <name type="scientific">Slackia heliotrinireducens (strain ATCC 29202 / DSM 20476 / NCTC 11029 / RHS 1)</name>
    <name type="common">Peptococcus heliotrinreducens</name>
    <dbReference type="NCBI Taxonomy" id="471855"/>
    <lineage>
        <taxon>Bacteria</taxon>
        <taxon>Bacillati</taxon>
        <taxon>Actinomycetota</taxon>
        <taxon>Coriobacteriia</taxon>
        <taxon>Eggerthellales</taxon>
        <taxon>Eggerthellaceae</taxon>
        <taxon>Slackia</taxon>
    </lineage>
</organism>
<dbReference type="GO" id="GO:0006450">
    <property type="term" value="P:regulation of translational fidelity"/>
    <property type="evidence" value="ECO:0007669"/>
    <property type="project" value="TreeGrafter"/>
</dbReference>
<dbReference type="GO" id="GO:0005524">
    <property type="term" value="F:ATP binding"/>
    <property type="evidence" value="ECO:0007669"/>
    <property type="project" value="UniProtKB-KW"/>
</dbReference>
<feature type="domain" description="YrdC-like" evidence="12">
    <location>
        <begin position="7"/>
        <end position="193"/>
    </location>
</feature>
<evidence type="ECO:0000256" key="5">
    <source>
        <dbReference type="ARBA" id="ARBA00022679"/>
    </source>
</evidence>
<dbReference type="GO" id="GO:0000049">
    <property type="term" value="F:tRNA binding"/>
    <property type="evidence" value="ECO:0007669"/>
    <property type="project" value="TreeGrafter"/>
</dbReference>
<evidence type="ECO:0000256" key="9">
    <source>
        <dbReference type="ARBA" id="ARBA00022840"/>
    </source>
</evidence>
<dbReference type="Proteomes" id="UP000002026">
    <property type="component" value="Chromosome"/>
</dbReference>
<keyword evidence="6" id="KW-0819">tRNA processing</keyword>
<keyword evidence="8" id="KW-0547">Nucleotide-binding</keyword>
<evidence type="ECO:0000256" key="6">
    <source>
        <dbReference type="ARBA" id="ARBA00022694"/>
    </source>
</evidence>
<evidence type="ECO:0000259" key="12">
    <source>
        <dbReference type="PROSITE" id="PS51163"/>
    </source>
</evidence>
<evidence type="ECO:0000256" key="2">
    <source>
        <dbReference type="ARBA" id="ARBA00007663"/>
    </source>
</evidence>
<evidence type="ECO:0000256" key="1">
    <source>
        <dbReference type="ARBA" id="ARBA00004496"/>
    </source>
</evidence>
<protein>
    <recommendedName>
        <fullName evidence="10">L-threonylcarbamoyladenylate synthase</fullName>
        <ecNumber evidence="3">2.7.7.87</ecNumber>
    </recommendedName>
    <alternativeName>
        <fullName evidence="10">L-threonylcarbamoyladenylate synthase</fullName>
    </alternativeName>
</protein>
<reference evidence="13 14" key="1">
    <citation type="journal article" date="2009" name="Stand. Genomic Sci.">
        <title>Complete genome sequence of Slackia heliotrinireducens type strain (RHS 1).</title>
        <authorList>
            <person name="Pukall R."/>
            <person name="Lapidus A."/>
            <person name="Nolan M."/>
            <person name="Copeland A."/>
            <person name="Glavina Del Rio T."/>
            <person name="Lucas S."/>
            <person name="Chen F."/>
            <person name="Tice H."/>
            <person name="Cheng J.F."/>
            <person name="Chertkov O."/>
            <person name="Bruce D."/>
            <person name="Goodwin L."/>
            <person name="Kuske C."/>
            <person name="Brettin T."/>
            <person name="Detter J.C."/>
            <person name="Han C."/>
            <person name="Pitluck S."/>
            <person name="Pati A."/>
            <person name="Mavrommatis K."/>
            <person name="Ivanova N."/>
            <person name="Ovchinnikova G."/>
            <person name="Chen A."/>
            <person name="Palaniappan K."/>
            <person name="Schneider S."/>
            <person name="Rohde M."/>
            <person name="Chain P."/>
            <person name="D'haeseleer P."/>
            <person name="Goker M."/>
            <person name="Bristow J."/>
            <person name="Eisen J.A."/>
            <person name="Markowitz V."/>
            <person name="Kyrpides N.C."/>
            <person name="Klenk H.P."/>
            <person name="Hugenholtz P."/>
        </authorList>
    </citation>
    <scope>NUCLEOTIDE SEQUENCE [LARGE SCALE GENOMIC DNA]</scope>
    <source>
        <strain evidence="14">ATCC 29202 / DSM 20476 / NCTC 11029 / RHS 1</strain>
    </source>
</reference>
<gene>
    <name evidence="13" type="ordered locus">Shel_21600</name>
</gene>
<dbReference type="GO" id="GO:0005737">
    <property type="term" value="C:cytoplasm"/>
    <property type="evidence" value="ECO:0007669"/>
    <property type="project" value="UniProtKB-SubCell"/>
</dbReference>
<name>C7N8D5_SLAHD</name>
<accession>C7N8D5</accession>
<dbReference type="GO" id="GO:0008033">
    <property type="term" value="P:tRNA processing"/>
    <property type="evidence" value="ECO:0007669"/>
    <property type="project" value="UniProtKB-KW"/>
</dbReference>
<dbReference type="STRING" id="471855.Shel_21600"/>
<evidence type="ECO:0000256" key="3">
    <source>
        <dbReference type="ARBA" id="ARBA00012584"/>
    </source>
</evidence>
<evidence type="ECO:0000256" key="4">
    <source>
        <dbReference type="ARBA" id="ARBA00022490"/>
    </source>
</evidence>
<dbReference type="GO" id="GO:0003725">
    <property type="term" value="F:double-stranded RNA binding"/>
    <property type="evidence" value="ECO:0007669"/>
    <property type="project" value="InterPro"/>
</dbReference>
<dbReference type="RefSeq" id="WP_012799270.1">
    <property type="nucleotide sequence ID" value="NC_013165.1"/>
</dbReference>